<feature type="non-terminal residue" evidence="2">
    <location>
        <position position="157"/>
    </location>
</feature>
<name>A0A060CHB3_9DEIO</name>
<dbReference type="Gene3D" id="3.40.50.1700">
    <property type="entry name" value="Glycoside hydrolase family 3 C-terminal domain"/>
    <property type="match status" value="1"/>
</dbReference>
<dbReference type="InterPro" id="IPR017853">
    <property type="entry name" value="GH"/>
</dbReference>
<dbReference type="SUPFAM" id="SSF51445">
    <property type="entry name" value="(Trans)glycosidases"/>
    <property type="match status" value="1"/>
</dbReference>
<dbReference type="EMBL" id="KF127251">
    <property type="protein sequence ID" value="AIA94604.1"/>
    <property type="molecule type" value="Genomic_DNA"/>
</dbReference>
<dbReference type="GO" id="GO:0005975">
    <property type="term" value="P:carbohydrate metabolic process"/>
    <property type="evidence" value="ECO:0007669"/>
    <property type="project" value="InterPro"/>
</dbReference>
<dbReference type="InterPro" id="IPR036881">
    <property type="entry name" value="Glyco_hydro_3_C_sf"/>
</dbReference>
<dbReference type="GO" id="GO:0004553">
    <property type="term" value="F:hydrolase activity, hydrolyzing O-glycosyl compounds"/>
    <property type="evidence" value="ECO:0007669"/>
    <property type="project" value="InterPro"/>
</dbReference>
<evidence type="ECO:0000256" key="1">
    <source>
        <dbReference type="ARBA" id="ARBA00022801"/>
    </source>
</evidence>
<dbReference type="InterPro" id="IPR036962">
    <property type="entry name" value="Glyco_hydro_3_N_sf"/>
</dbReference>
<dbReference type="Gene3D" id="3.20.20.300">
    <property type="entry name" value="Glycoside hydrolase, family 3, N-terminal domain"/>
    <property type="match status" value="1"/>
</dbReference>
<accession>A0A060CHB3</accession>
<keyword evidence="1" id="KW-0378">Hydrolase</keyword>
<dbReference type="AlphaFoldDB" id="A0A060CHB3"/>
<reference evidence="2" key="1">
    <citation type="journal article" date="2013" name="Environ. Microbiol.">
        <title>Seasonally variable intestinal metagenomes of the red palm weevil (Rhynchophorus ferrugineus).</title>
        <authorList>
            <person name="Jia S."/>
            <person name="Zhang X."/>
            <person name="Zhang G."/>
            <person name="Yin A."/>
            <person name="Zhang S."/>
            <person name="Li F."/>
            <person name="Wang L."/>
            <person name="Zhao D."/>
            <person name="Yun Q."/>
            <person name="Tala"/>
            <person name="Wang J."/>
            <person name="Sun G."/>
            <person name="Baabdullah M."/>
            <person name="Yu X."/>
            <person name="Hu S."/>
            <person name="Al-Mssallem I.S."/>
            <person name="Yu J."/>
        </authorList>
    </citation>
    <scope>NUCLEOTIDE SEQUENCE</scope>
</reference>
<organism evidence="2">
    <name type="scientific">uncultured Deinococcus sp</name>
    <dbReference type="NCBI Taxonomy" id="158789"/>
    <lineage>
        <taxon>Bacteria</taxon>
        <taxon>Thermotogati</taxon>
        <taxon>Deinococcota</taxon>
        <taxon>Deinococci</taxon>
        <taxon>Deinococcales</taxon>
        <taxon>Deinococcaceae</taxon>
        <taxon>Deinococcus</taxon>
        <taxon>environmental samples</taxon>
    </lineage>
</organism>
<sequence length="157" mass="17056">WSVFGACGPRHDTVPACIENGCDILLFPNDIAEDFGYLREGLADGRLSEGRVDDAVLRILALKAALGLHVSRGALPEPGRRDELLGGDKHRAWARSASTRAVTLVKDVQNLLPLDPARHKRVLIAQFEERSSPSGPLPQLQIGDMLAAAGFEVAYHR</sequence>
<evidence type="ECO:0000313" key="2">
    <source>
        <dbReference type="EMBL" id="AIA94604.1"/>
    </source>
</evidence>
<feature type="non-terminal residue" evidence="2">
    <location>
        <position position="1"/>
    </location>
</feature>
<protein>
    <submittedName>
        <fullName evidence="2">CAZy families GH3 protein</fullName>
    </submittedName>
</protein>
<proteinExistence type="predicted"/>